<dbReference type="InterPro" id="IPR001810">
    <property type="entry name" value="F-box_dom"/>
</dbReference>
<dbReference type="InterPro" id="IPR036047">
    <property type="entry name" value="F-box-like_dom_sf"/>
</dbReference>
<reference evidence="2 3" key="1">
    <citation type="journal article" date="2019" name="Environ. Microbiol.">
        <title>At the nexus of three kingdoms: the genome of the mycorrhizal fungus Gigaspora margarita provides insights into plant, endobacterial and fungal interactions.</title>
        <authorList>
            <person name="Venice F."/>
            <person name="Ghignone S."/>
            <person name="Salvioli di Fossalunga A."/>
            <person name="Amselem J."/>
            <person name="Novero M."/>
            <person name="Xianan X."/>
            <person name="Sedzielewska Toro K."/>
            <person name="Morin E."/>
            <person name="Lipzen A."/>
            <person name="Grigoriev I.V."/>
            <person name="Henrissat B."/>
            <person name="Martin F.M."/>
            <person name="Bonfante P."/>
        </authorList>
    </citation>
    <scope>NUCLEOTIDE SEQUENCE [LARGE SCALE GENOMIC DNA]</scope>
    <source>
        <strain evidence="2 3">BEG34</strain>
    </source>
</reference>
<feature type="domain" description="F-box" evidence="1">
    <location>
        <begin position="3"/>
        <end position="52"/>
    </location>
</feature>
<evidence type="ECO:0000313" key="2">
    <source>
        <dbReference type="EMBL" id="KAF0454570.1"/>
    </source>
</evidence>
<dbReference type="EMBL" id="WTPW01001123">
    <property type="protein sequence ID" value="KAF0454570.1"/>
    <property type="molecule type" value="Genomic_DNA"/>
</dbReference>
<organism evidence="2 3">
    <name type="scientific">Gigaspora margarita</name>
    <dbReference type="NCBI Taxonomy" id="4874"/>
    <lineage>
        <taxon>Eukaryota</taxon>
        <taxon>Fungi</taxon>
        <taxon>Fungi incertae sedis</taxon>
        <taxon>Mucoromycota</taxon>
        <taxon>Glomeromycotina</taxon>
        <taxon>Glomeromycetes</taxon>
        <taxon>Diversisporales</taxon>
        <taxon>Gigasporaceae</taxon>
        <taxon>Gigaspora</taxon>
    </lineage>
</organism>
<dbReference type="SUPFAM" id="SSF81383">
    <property type="entry name" value="F-box domain"/>
    <property type="match status" value="1"/>
</dbReference>
<evidence type="ECO:0000313" key="3">
    <source>
        <dbReference type="Proteomes" id="UP000439903"/>
    </source>
</evidence>
<gene>
    <name evidence="2" type="ORF">F8M41_001560</name>
</gene>
<dbReference type="SUPFAM" id="SSF52047">
    <property type="entry name" value="RNI-like"/>
    <property type="match status" value="1"/>
</dbReference>
<sequence length="241" mass="28304">MIALPNECFLKIFNNLQRDNGDLLHKDLFSCLLVNRQWCRIIVPILWSNPLIHFSNKKLIRICLLTLNSEEQTLLIPFKITLPNDPKPLFNYTSYITFVSNYLNSGIDDWLYNERCETDNDWRSNQNRSYQPSYGSNRHLMIYYYEGLVNAIKCSLIKMFLRTSKNLDNLIINGIIHDKMILEDIYRKTTITTIKFSYSSFNSEERKLFMEILNRNITLTSLSFENCKLGSEGGQVLAEKE</sequence>
<accession>A0A8H3XE99</accession>
<dbReference type="Proteomes" id="UP000439903">
    <property type="component" value="Unassembled WGS sequence"/>
</dbReference>
<protein>
    <submittedName>
        <fullName evidence="2">F-box domain-containing protein</fullName>
    </submittedName>
</protein>
<comment type="caution">
    <text evidence="2">The sequence shown here is derived from an EMBL/GenBank/DDBJ whole genome shotgun (WGS) entry which is preliminary data.</text>
</comment>
<dbReference type="OrthoDB" id="2163268at2759"/>
<proteinExistence type="predicted"/>
<evidence type="ECO:0000259" key="1">
    <source>
        <dbReference type="Pfam" id="PF12937"/>
    </source>
</evidence>
<name>A0A8H3XE99_GIGMA</name>
<dbReference type="CDD" id="cd09917">
    <property type="entry name" value="F-box_SF"/>
    <property type="match status" value="1"/>
</dbReference>
<dbReference type="AlphaFoldDB" id="A0A8H3XE99"/>
<keyword evidence="3" id="KW-1185">Reference proteome</keyword>
<dbReference type="Gene3D" id="3.80.10.10">
    <property type="entry name" value="Ribonuclease Inhibitor"/>
    <property type="match status" value="1"/>
</dbReference>
<dbReference type="Pfam" id="PF12937">
    <property type="entry name" value="F-box-like"/>
    <property type="match status" value="1"/>
</dbReference>
<dbReference type="InterPro" id="IPR032675">
    <property type="entry name" value="LRR_dom_sf"/>
</dbReference>